<dbReference type="Proteomes" id="UP000238916">
    <property type="component" value="Unassembled WGS sequence"/>
</dbReference>
<evidence type="ECO:0000256" key="1">
    <source>
        <dbReference type="ARBA" id="ARBA00010398"/>
    </source>
</evidence>
<dbReference type="GO" id="GO:0008705">
    <property type="term" value="F:methionine synthase activity"/>
    <property type="evidence" value="ECO:0007669"/>
    <property type="project" value="TreeGrafter"/>
</dbReference>
<dbReference type="PROSITE" id="PS50972">
    <property type="entry name" value="PTERIN_BINDING"/>
    <property type="match status" value="1"/>
</dbReference>
<gene>
    <name evidence="5" type="ORF">SBF1_730004</name>
</gene>
<evidence type="ECO:0000259" key="4">
    <source>
        <dbReference type="PROSITE" id="PS50972"/>
    </source>
</evidence>
<evidence type="ECO:0000256" key="2">
    <source>
        <dbReference type="ARBA" id="ARBA00022603"/>
    </source>
</evidence>
<dbReference type="GO" id="GO:0032259">
    <property type="term" value="P:methylation"/>
    <property type="evidence" value="ECO:0007669"/>
    <property type="project" value="UniProtKB-KW"/>
</dbReference>
<dbReference type="AlphaFoldDB" id="A0A2U3LQE4"/>
<dbReference type="InterPro" id="IPR000489">
    <property type="entry name" value="Pterin-binding_dom"/>
</dbReference>
<dbReference type="GO" id="GO:0005829">
    <property type="term" value="C:cytosol"/>
    <property type="evidence" value="ECO:0007669"/>
    <property type="project" value="TreeGrafter"/>
</dbReference>
<dbReference type="PANTHER" id="PTHR45833">
    <property type="entry name" value="METHIONINE SYNTHASE"/>
    <property type="match status" value="1"/>
</dbReference>
<dbReference type="OrthoDB" id="358252at2"/>
<organism evidence="5 6">
    <name type="scientific">Candidatus Desulfosporosinus infrequens</name>
    <dbReference type="NCBI Taxonomy" id="2043169"/>
    <lineage>
        <taxon>Bacteria</taxon>
        <taxon>Bacillati</taxon>
        <taxon>Bacillota</taxon>
        <taxon>Clostridia</taxon>
        <taxon>Eubacteriales</taxon>
        <taxon>Desulfitobacteriaceae</taxon>
        <taxon>Desulfosporosinus</taxon>
    </lineage>
</organism>
<keyword evidence="2" id="KW-0489">Methyltransferase</keyword>
<dbReference type="InterPro" id="IPR011005">
    <property type="entry name" value="Dihydropteroate_synth-like_sf"/>
</dbReference>
<dbReference type="EMBL" id="OMOF01000701">
    <property type="protein sequence ID" value="SPF54044.1"/>
    <property type="molecule type" value="Genomic_DNA"/>
</dbReference>
<dbReference type="Gene3D" id="3.20.20.20">
    <property type="entry name" value="Dihydropteroate synthase-like"/>
    <property type="match status" value="1"/>
</dbReference>
<dbReference type="InterPro" id="IPR050554">
    <property type="entry name" value="Met_Synthase/Corrinoid"/>
</dbReference>
<evidence type="ECO:0000313" key="5">
    <source>
        <dbReference type="EMBL" id="SPF54044.1"/>
    </source>
</evidence>
<evidence type="ECO:0000256" key="3">
    <source>
        <dbReference type="ARBA" id="ARBA00022679"/>
    </source>
</evidence>
<dbReference type="Pfam" id="PF00809">
    <property type="entry name" value="Pterin_bind"/>
    <property type="match status" value="1"/>
</dbReference>
<accession>A0A2U3LQE4</accession>
<name>A0A2U3LQE4_9FIRM</name>
<comment type="similarity">
    <text evidence="1">Belongs to the vitamin-B12 dependent methionine synthase family.</text>
</comment>
<evidence type="ECO:0000313" key="6">
    <source>
        <dbReference type="Proteomes" id="UP000238916"/>
    </source>
</evidence>
<sequence length="263" mass="29609">MLIIGEKLNSSIPSVRQFINDKNTAAVQDLALRQVAAGADYLDLNTAQGDELVNMEWLVRAVQEVTDVPICLDSTSAVALRKGLETVKGDKSKVIVNSISLENNRLEEVLPLVLEYQCPVIALTLNDRGIPKTAVERIQLTEQIVEILTKKHYDLTKLYIDPLVLPQAVSHSNATMFFQCLTEVKRLFQVKTVSGLSNISFNTPKRKVINRQFLTFCMAYGMDAAILDPLDRQIMTSVLTNDFLLGNDRFGKKYLKSFRRLEF</sequence>
<reference evidence="6" key="1">
    <citation type="submission" date="2018-02" db="EMBL/GenBank/DDBJ databases">
        <authorList>
            <person name="Hausmann B."/>
        </authorList>
    </citation>
    <scope>NUCLEOTIDE SEQUENCE [LARGE SCALE GENOMIC DNA]</scope>
    <source>
        <strain evidence="6">Peat soil MAG SbF1</strain>
    </source>
</reference>
<dbReference type="SUPFAM" id="SSF51717">
    <property type="entry name" value="Dihydropteroate synthetase-like"/>
    <property type="match status" value="1"/>
</dbReference>
<dbReference type="GO" id="GO:0042558">
    <property type="term" value="P:pteridine-containing compound metabolic process"/>
    <property type="evidence" value="ECO:0007669"/>
    <property type="project" value="InterPro"/>
</dbReference>
<dbReference type="NCBIfam" id="NF005719">
    <property type="entry name" value="PRK07535.1"/>
    <property type="match status" value="1"/>
</dbReference>
<feature type="domain" description="Pterin-binding" evidence="4">
    <location>
        <begin position="1"/>
        <end position="245"/>
    </location>
</feature>
<keyword evidence="3" id="KW-0808">Transferase</keyword>
<protein>
    <submittedName>
        <fullName evidence="5">Pterin binding enzyme</fullName>
    </submittedName>
</protein>
<proteinExistence type="inferred from homology"/>